<comment type="caution">
    <text evidence="2">The sequence shown here is derived from an EMBL/GenBank/DDBJ whole genome shotgun (WGS) entry which is preliminary data.</text>
</comment>
<protein>
    <submittedName>
        <fullName evidence="2">Uncharacterized protein</fullName>
    </submittedName>
</protein>
<dbReference type="EMBL" id="BPLR01016517">
    <property type="protein sequence ID" value="GIY84471.1"/>
    <property type="molecule type" value="Genomic_DNA"/>
</dbReference>
<dbReference type="Proteomes" id="UP001054945">
    <property type="component" value="Unassembled WGS sequence"/>
</dbReference>
<gene>
    <name evidence="2" type="ORF">CEXT_57201</name>
</gene>
<evidence type="ECO:0000256" key="1">
    <source>
        <dbReference type="SAM" id="MobiDB-lite"/>
    </source>
</evidence>
<name>A0AAV4WNK0_CAEEX</name>
<feature type="region of interest" description="Disordered" evidence="1">
    <location>
        <begin position="37"/>
        <end position="80"/>
    </location>
</feature>
<evidence type="ECO:0000313" key="2">
    <source>
        <dbReference type="EMBL" id="GIY84471.1"/>
    </source>
</evidence>
<evidence type="ECO:0000313" key="3">
    <source>
        <dbReference type="Proteomes" id="UP001054945"/>
    </source>
</evidence>
<sequence length="80" mass="8515">MVECYAFYNPSNRLRLKSFPLSVLLISVFMKDVEPASVPKRGSSKATKATAKPQSSTTVTTAASARSTTAKSSSVRSTSP</sequence>
<proteinExistence type="predicted"/>
<reference evidence="2 3" key="1">
    <citation type="submission" date="2021-06" db="EMBL/GenBank/DDBJ databases">
        <title>Caerostris extrusa draft genome.</title>
        <authorList>
            <person name="Kono N."/>
            <person name="Arakawa K."/>
        </authorList>
    </citation>
    <scope>NUCLEOTIDE SEQUENCE [LARGE SCALE GENOMIC DNA]</scope>
</reference>
<keyword evidence="3" id="KW-1185">Reference proteome</keyword>
<accession>A0AAV4WNK0</accession>
<feature type="compositionally biased region" description="Low complexity" evidence="1">
    <location>
        <begin position="55"/>
        <end position="80"/>
    </location>
</feature>
<dbReference type="AlphaFoldDB" id="A0AAV4WNK0"/>
<organism evidence="2 3">
    <name type="scientific">Caerostris extrusa</name>
    <name type="common">Bark spider</name>
    <name type="synonym">Caerostris bankana</name>
    <dbReference type="NCBI Taxonomy" id="172846"/>
    <lineage>
        <taxon>Eukaryota</taxon>
        <taxon>Metazoa</taxon>
        <taxon>Ecdysozoa</taxon>
        <taxon>Arthropoda</taxon>
        <taxon>Chelicerata</taxon>
        <taxon>Arachnida</taxon>
        <taxon>Araneae</taxon>
        <taxon>Araneomorphae</taxon>
        <taxon>Entelegynae</taxon>
        <taxon>Araneoidea</taxon>
        <taxon>Araneidae</taxon>
        <taxon>Caerostris</taxon>
    </lineage>
</organism>